<evidence type="ECO:0000256" key="2">
    <source>
        <dbReference type="SAM" id="SignalP"/>
    </source>
</evidence>
<feature type="signal peptide" evidence="2">
    <location>
        <begin position="1"/>
        <end position="20"/>
    </location>
</feature>
<organism evidence="3 4">
    <name type="scientific">Petrolisthes cinctipes</name>
    <name type="common">Flat porcelain crab</name>
    <dbReference type="NCBI Taxonomy" id="88211"/>
    <lineage>
        <taxon>Eukaryota</taxon>
        <taxon>Metazoa</taxon>
        <taxon>Ecdysozoa</taxon>
        <taxon>Arthropoda</taxon>
        <taxon>Crustacea</taxon>
        <taxon>Multicrustacea</taxon>
        <taxon>Malacostraca</taxon>
        <taxon>Eumalacostraca</taxon>
        <taxon>Eucarida</taxon>
        <taxon>Decapoda</taxon>
        <taxon>Pleocyemata</taxon>
        <taxon>Anomura</taxon>
        <taxon>Galatheoidea</taxon>
        <taxon>Porcellanidae</taxon>
        <taxon>Petrolisthes</taxon>
    </lineage>
</organism>
<feature type="compositionally biased region" description="Basic residues" evidence="1">
    <location>
        <begin position="103"/>
        <end position="113"/>
    </location>
</feature>
<feature type="chain" id="PRO_5042296147" evidence="2">
    <location>
        <begin position="21"/>
        <end position="221"/>
    </location>
</feature>
<proteinExistence type="predicted"/>
<dbReference type="Proteomes" id="UP001286313">
    <property type="component" value="Unassembled WGS sequence"/>
</dbReference>
<gene>
    <name evidence="3" type="ORF">Pcinc_035057</name>
</gene>
<feature type="compositionally biased region" description="Basic and acidic residues" evidence="1">
    <location>
        <begin position="114"/>
        <end position="161"/>
    </location>
</feature>
<reference evidence="3" key="1">
    <citation type="submission" date="2023-10" db="EMBL/GenBank/DDBJ databases">
        <title>Genome assemblies of two species of porcelain crab, Petrolisthes cinctipes and Petrolisthes manimaculis (Anomura: Porcellanidae).</title>
        <authorList>
            <person name="Angst P."/>
        </authorList>
    </citation>
    <scope>NUCLEOTIDE SEQUENCE</scope>
    <source>
        <strain evidence="3">PB745_01</strain>
        <tissue evidence="3">Gill</tissue>
    </source>
</reference>
<comment type="caution">
    <text evidence="3">The sequence shown here is derived from an EMBL/GenBank/DDBJ whole genome shotgun (WGS) entry which is preliminary data.</text>
</comment>
<accession>A0AAE1EPK7</accession>
<evidence type="ECO:0000256" key="1">
    <source>
        <dbReference type="SAM" id="MobiDB-lite"/>
    </source>
</evidence>
<dbReference type="EMBL" id="JAWQEG010005217">
    <property type="protein sequence ID" value="KAK3858780.1"/>
    <property type="molecule type" value="Genomic_DNA"/>
</dbReference>
<name>A0AAE1EPK7_PETCI</name>
<sequence length="221" mass="24957">MKVWVLAGLVVCVVVVSTTAKGEVKKQQECLQAKGVCVLKDKCGKGRVENGEYCPDGFICCQRKDGELKAGKSNREKSKRNGPINTKAEGREGKKREVGKEAKKIRRNNRRNGLKAEKTDGKEQQRQKVARKYEEKGKKKETLGENGKESEGAKRVKEERQGKKKRTRVNVLRVINAPTRKEHVKTRQKTVMVKKRKKVARGRTAFVAYLSRVPKAISAKK</sequence>
<evidence type="ECO:0000313" key="3">
    <source>
        <dbReference type="EMBL" id="KAK3858780.1"/>
    </source>
</evidence>
<feature type="compositionally biased region" description="Basic and acidic residues" evidence="1">
    <location>
        <begin position="88"/>
        <end position="102"/>
    </location>
</feature>
<evidence type="ECO:0000313" key="4">
    <source>
        <dbReference type="Proteomes" id="UP001286313"/>
    </source>
</evidence>
<keyword evidence="2" id="KW-0732">Signal</keyword>
<keyword evidence="4" id="KW-1185">Reference proteome</keyword>
<feature type="region of interest" description="Disordered" evidence="1">
    <location>
        <begin position="71"/>
        <end position="197"/>
    </location>
</feature>
<feature type="compositionally biased region" description="Basic residues" evidence="1">
    <location>
        <begin position="182"/>
        <end position="197"/>
    </location>
</feature>
<dbReference type="AlphaFoldDB" id="A0AAE1EPK7"/>
<protein>
    <submittedName>
        <fullName evidence="3">Uncharacterized protein</fullName>
    </submittedName>
</protein>